<accession>A0A8H7AGD4</accession>
<gene>
    <name evidence="1" type="ORF">GJ744_011543</name>
</gene>
<protein>
    <submittedName>
        <fullName evidence="1">Uncharacterized protein</fullName>
    </submittedName>
</protein>
<name>A0A8H7AGD4_9EURO</name>
<dbReference type="PROSITE" id="PS51257">
    <property type="entry name" value="PROKAR_LIPOPROTEIN"/>
    <property type="match status" value="1"/>
</dbReference>
<reference evidence="1" key="1">
    <citation type="submission" date="2020-02" db="EMBL/GenBank/DDBJ databases">
        <authorList>
            <person name="Palmer J.M."/>
        </authorList>
    </citation>
    <scope>NUCLEOTIDE SEQUENCE</scope>
    <source>
        <strain evidence="1">EPUS1.4</strain>
        <tissue evidence="1">Thallus</tissue>
    </source>
</reference>
<dbReference type="AlphaFoldDB" id="A0A8H7AGD4"/>
<proteinExistence type="predicted"/>
<keyword evidence="2" id="KW-1185">Reference proteome</keyword>
<sequence>MGIALKKPADVAGSAAPAMVIAPFVSFGCVLFGQVSDYVLCVHLCWLTEIDMHVRHWWHWWHFGHEILANPFLYSLHQSRGRLS</sequence>
<organism evidence="1 2">
    <name type="scientific">Endocarpon pusillum</name>
    <dbReference type="NCBI Taxonomy" id="364733"/>
    <lineage>
        <taxon>Eukaryota</taxon>
        <taxon>Fungi</taxon>
        <taxon>Dikarya</taxon>
        <taxon>Ascomycota</taxon>
        <taxon>Pezizomycotina</taxon>
        <taxon>Eurotiomycetes</taxon>
        <taxon>Chaetothyriomycetidae</taxon>
        <taxon>Verrucariales</taxon>
        <taxon>Verrucariaceae</taxon>
        <taxon>Endocarpon</taxon>
    </lineage>
</organism>
<comment type="caution">
    <text evidence="1">The sequence shown here is derived from an EMBL/GenBank/DDBJ whole genome shotgun (WGS) entry which is preliminary data.</text>
</comment>
<evidence type="ECO:0000313" key="1">
    <source>
        <dbReference type="EMBL" id="KAF7506611.1"/>
    </source>
</evidence>
<evidence type="ECO:0000313" key="2">
    <source>
        <dbReference type="Proteomes" id="UP000606974"/>
    </source>
</evidence>
<dbReference type="Proteomes" id="UP000606974">
    <property type="component" value="Unassembled WGS sequence"/>
</dbReference>
<dbReference type="EMBL" id="JAACFV010000083">
    <property type="protein sequence ID" value="KAF7506611.1"/>
    <property type="molecule type" value="Genomic_DNA"/>
</dbReference>